<evidence type="ECO:0000256" key="2">
    <source>
        <dbReference type="ARBA" id="ARBA00022448"/>
    </source>
</evidence>
<dbReference type="Pfam" id="PF00528">
    <property type="entry name" value="BPD_transp_1"/>
    <property type="match status" value="1"/>
</dbReference>
<evidence type="ECO:0000313" key="9">
    <source>
        <dbReference type="EMBL" id="EFQ06689.1"/>
    </source>
</evidence>
<keyword evidence="6 7" id="KW-0472">Membrane</keyword>
<evidence type="ECO:0000256" key="5">
    <source>
        <dbReference type="ARBA" id="ARBA00022989"/>
    </source>
</evidence>
<feature type="transmembrane region" description="Helical" evidence="7">
    <location>
        <begin position="181"/>
        <end position="205"/>
    </location>
</feature>
<dbReference type="GO" id="GO:0005886">
    <property type="term" value="C:plasma membrane"/>
    <property type="evidence" value="ECO:0007669"/>
    <property type="project" value="UniProtKB-SubCell"/>
</dbReference>
<accession>E2ZJH0</accession>
<evidence type="ECO:0000313" key="10">
    <source>
        <dbReference type="Proteomes" id="UP000006028"/>
    </source>
</evidence>
<comment type="caution">
    <text evidence="9">The sequence shown here is derived from an EMBL/GenBank/DDBJ whole genome shotgun (WGS) entry which is preliminary data.</text>
</comment>
<dbReference type="AlphaFoldDB" id="E2ZJH0"/>
<name>E2ZJH0_9FIRM</name>
<comment type="similarity">
    <text evidence="7">Belongs to the binding-protein-dependent transport system permease family.</text>
</comment>
<feature type="transmembrane region" description="Helical" evidence="7">
    <location>
        <begin position="286"/>
        <end position="308"/>
    </location>
</feature>
<dbReference type="STRING" id="748224.HMPREF9436_01818"/>
<evidence type="ECO:0000256" key="4">
    <source>
        <dbReference type="ARBA" id="ARBA00022692"/>
    </source>
</evidence>
<evidence type="ECO:0000256" key="7">
    <source>
        <dbReference type="RuleBase" id="RU363032"/>
    </source>
</evidence>
<evidence type="ECO:0000256" key="1">
    <source>
        <dbReference type="ARBA" id="ARBA00004651"/>
    </source>
</evidence>
<dbReference type="PROSITE" id="PS50928">
    <property type="entry name" value="ABC_TM1"/>
    <property type="match status" value="1"/>
</dbReference>
<dbReference type="BioCyc" id="FCF748224-HMP:GTSS-1875-MONOMER"/>
<dbReference type="PANTHER" id="PTHR30193">
    <property type="entry name" value="ABC TRANSPORTER PERMEASE PROTEIN"/>
    <property type="match status" value="1"/>
</dbReference>
<dbReference type="HOGENOM" id="CLU_016047_0_2_9"/>
<dbReference type="SUPFAM" id="SSF161098">
    <property type="entry name" value="MetI-like"/>
    <property type="match status" value="1"/>
</dbReference>
<dbReference type="Gene3D" id="1.10.3720.10">
    <property type="entry name" value="MetI-like"/>
    <property type="match status" value="1"/>
</dbReference>
<feature type="transmembrane region" description="Helical" evidence="7">
    <location>
        <begin position="226"/>
        <end position="244"/>
    </location>
</feature>
<keyword evidence="3" id="KW-1003">Cell membrane</keyword>
<dbReference type="GO" id="GO:0055085">
    <property type="term" value="P:transmembrane transport"/>
    <property type="evidence" value="ECO:0007669"/>
    <property type="project" value="InterPro"/>
</dbReference>
<comment type="subcellular location">
    <subcellularLocation>
        <location evidence="1 7">Cell membrane</location>
        <topology evidence="1 7">Multi-pass membrane protein</topology>
    </subcellularLocation>
</comment>
<feature type="transmembrane region" description="Helical" evidence="7">
    <location>
        <begin position="36"/>
        <end position="59"/>
    </location>
</feature>
<keyword evidence="5 7" id="KW-1133">Transmembrane helix</keyword>
<feature type="transmembrane region" description="Helical" evidence="7">
    <location>
        <begin position="99"/>
        <end position="118"/>
    </location>
</feature>
<reference evidence="9 10" key="1">
    <citation type="submission" date="2010-08" db="EMBL/GenBank/DDBJ databases">
        <authorList>
            <person name="Weinstock G."/>
            <person name="Sodergren E."/>
            <person name="Clifton S."/>
            <person name="Fulton L."/>
            <person name="Fulton B."/>
            <person name="Courtney L."/>
            <person name="Fronick C."/>
            <person name="Harrison M."/>
            <person name="Strong C."/>
            <person name="Farmer C."/>
            <person name="Delahaunty K."/>
            <person name="Markovic C."/>
            <person name="Hall O."/>
            <person name="Minx P."/>
            <person name="Tomlinson C."/>
            <person name="Mitreva M."/>
            <person name="Hou S."/>
            <person name="Chen J."/>
            <person name="Wollam A."/>
            <person name="Pepin K.H."/>
            <person name="Johnson M."/>
            <person name="Bhonagiri V."/>
            <person name="Zhang X."/>
            <person name="Suruliraj S."/>
            <person name="Warren W."/>
            <person name="Chinwalla A."/>
            <person name="Mardis E.R."/>
            <person name="Wilson R.K."/>
        </authorList>
    </citation>
    <scope>NUCLEOTIDE SEQUENCE [LARGE SCALE GENOMIC DNA]</scope>
    <source>
        <strain evidence="9 10">KLE1255</strain>
    </source>
</reference>
<dbReference type="PANTHER" id="PTHR30193:SF1">
    <property type="entry name" value="ABC TRANSPORTER PERMEASE PROTEIN YESP-RELATED"/>
    <property type="match status" value="1"/>
</dbReference>
<dbReference type="InterPro" id="IPR000515">
    <property type="entry name" value="MetI-like"/>
</dbReference>
<organism evidence="9 10">
    <name type="scientific">Faecalibacterium cf. prausnitzii KLE1255</name>
    <dbReference type="NCBI Taxonomy" id="748224"/>
    <lineage>
        <taxon>Bacteria</taxon>
        <taxon>Bacillati</taxon>
        <taxon>Bacillota</taxon>
        <taxon>Clostridia</taxon>
        <taxon>Eubacteriales</taxon>
        <taxon>Oscillospiraceae</taxon>
        <taxon>Faecalibacterium</taxon>
    </lineage>
</organism>
<gene>
    <name evidence="9" type="ORF">HMPREF9436_01818</name>
</gene>
<protein>
    <submittedName>
        <fullName evidence="9">ABC transporter, permease protein</fullName>
    </submittedName>
</protein>
<keyword evidence="2 7" id="KW-0813">Transport</keyword>
<dbReference type="EMBL" id="AECU01000146">
    <property type="protein sequence ID" value="EFQ06689.1"/>
    <property type="molecule type" value="Genomic_DNA"/>
</dbReference>
<proteinExistence type="inferred from homology"/>
<feature type="transmembrane region" description="Helical" evidence="7">
    <location>
        <begin position="130"/>
        <end position="151"/>
    </location>
</feature>
<sequence length="321" mass="36396">MLRNSLKRRISQMKENNAPAVGRTPFQKWLDKYQGLFYLIPWIIGFVVFKAVPFGQSLYYSFTDMNFFKSGTQFVGLANYITAFTTTKITKALIITFKYAFITVPLKLVFALFIAYILNFKIACVNLFRTVYYIPSILGGSVAIAVLWKAVFSVDGLLNTVLRAVTFGLVQGPEWLSDPSYALWIICFLRIWQFGSAMVLFLAALKGVPADLYEAATIDGAGKWRQFFSITVPMITPIIFYNLVTQICQAFQEFNGPYIITNGGPRGSTTLISLLVYNYAFKSYDMGMASALAWIMFIIVCILTIIAFTSQKKWVYYSDER</sequence>
<dbReference type="Proteomes" id="UP000006028">
    <property type="component" value="Unassembled WGS sequence"/>
</dbReference>
<evidence type="ECO:0000259" key="8">
    <source>
        <dbReference type="PROSITE" id="PS50928"/>
    </source>
</evidence>
<evidence type="ECO:0000256" key="6">
    <source>
        <dbReference type="ARBA" id="ARBA00023136"/>
    </source>
</evidence>
<feature type="domain" description="ABC transmembrane type-1" evidence="8">
    <location>
        <begin position="93"/>
        <end position="307"/>
    </location>
</feature>
<dbReference type="CDD" id="cd06261">
    <property type="entry name" value="TM_PBP2"/>
    <property type="match status" value="1"/>
</dbReference>
<keyword evidence="4 7" id="KW-0812">Transmembrane</keyword>
<dbReference type="eggNOG" id="COG1175">
    <property type="taxonomic scope" value="Bacteria"/>
</dbReference>
<dbReference type="InterPro" id="IPR051393">
    <property type="entry name" value="ABC_transporter_permease"/>
</dbReference>
<dbReference type="InterPro" id="IPR035906">
    <property type="entry name" value="MetI-like_sf"/>
</dbReference>
<evidence type="ECO:0000256" key="3">
    <source>
        <dbReference type="ARBA" id="ARBA00022475"/>
    </source>
</evidence>